<dbReference type="InterPro" id="IPR007219">
    <property type="entry name" value="XnlR_reg_dom"/>
</dbReference>
<evidence type="ECO:0000256" key="1">
    <source>
        <dbReference type="ARBA" id="ARBA00004123"/>
    </source>
</evidence>
<feature type="non-terminal residue" evidence="4">
    <location>
        <position position="1"/>
    </location>
</feature>
<dbReference type="SMART" id="SM00906">
    <property type="entry name" value="Fungal_trans"/>
    <property type="match status" value="1"/>
</dbReference>
<gene>
    <name evidence="4" type="ORF">FSARC_8870</name>
</gene>
<dbReference type="AlphaFoldDB" id="A0A8H4TS84"/>
<reference evidence="4" key="1">
    <citation type="journal article" date="2020" name="BMC Genomics">
        <title>Correction to: Identification and distribution of gene clusters required for synthesis of sphingolipid metabolism inhibitors in diverse species of the filamentous fungus Fusarium.</title>
        <authorList>
            <person name="Kim H.S."/>
            <person name="Lohmar J.M."/>
            <person name="Busman M."/>
            <person name="Brown D.W."/>
            <person name="Naumann T.A."/>
            <person name="Divon H.H."/>
            <person name="Lysoe E."/>
            <person name="Uhlig S."/>
            <person name="Proctor R.H."/>
        </authorList>
    </citation>
    <scope>NUCLEOTIDE SEQUENCE</scope>
    <source>
        <strain evidence="4">NRRL 20472</strain>
    </source>
</reference>
<organism evidence="4 5">
    <name type="scientific">Fusarium sarcochroum</name>
    <dbReference type="NCBI Taxonomy" id="1208366"/>
    <lineage>
        <taxon>Eukaryota</taxon>
        <taxon>Fungi</taxon>
        <taxon>Dikarya</taxon>
        <taxon>Ascomycota</taxon>
        <taxon>Pezizomycotina</taxon>
        <taxon>Sordariomycetes</taxon>
        <taxon>Hypocreomycetidae</taxon>
        <taxon>Hypocreales</taxon>
        <taxon>Nectriaceae</taxon>
        <taxon>Fusarium</taxon>
        <taxon>Fusarium lateritium species complex</taxon>
    </lineage>
</organism>
<dbReference type="GO" id="GO:0003677">
    <property type="term" value="F:DNA binding"/>
    <property type="evidence" value="ECO:0007669"/>
    <property type="project" value="InterPro"/>
</dbReference>
<dbReference type="CDD" id="cd12148">
    <property type="entry name" value="fungal_TF_MHR"/>
    <property type="match status" value="1"/>
</dbReference>
<reference evidence="4" key="2">
    <citation type="submission" date="2020-05" db="EMBL/GenBank/DDBJ databases">
        <authorList>
            <person name="Kim H.-S."/>
            <person name="Proctor R.H."/>
            <person name="Brown D.W."/>
        </authorList>
    </citation>
    <scope>NUCLEOTIDE SEQUENCE</scope>
    <source>
        <strain evidence="4">NRRL 20472</strain>
    </source>
</reference>
<comment type="caution">
    <text evidence="4">The sequence shown here is derived from an EMBL/GenBank/DDBJ whole genome shotgun (WGS) entry which is preliminary data.</text>
</comment>
<dbReference type="GO" id="GO:0006351">
    <property type="term" value="P:DNA-templated transcription"/>
    <property type="evidence" value="ECO:0007669"/>
    <property type="project" value="InterPro"/>
</dbReference>
<protein>
    <recommendedName>
        <fullName evidence="3">Xylanolytic transcriptional activator regulatory domain-containing protein</fullName>
    </recommendedName>
</protein>
<keyword evidence="5" id="KW-1185">Reference proteome</keyword>
<evidence type="ECO:0000313" key="4">
    <source>
        <dbReference type="EMBL" id="KAF4963068.1"/>
    </source>
</evidence>
<evidence type="ECO:0000259" key="3">
    <source>
        <dbReference type="SMART" id="SM00906"/>
    </source>
</evidence>
<dbReference type="PANTHER" id="PTHR31001:SF57">
    <property type="entry name" value="ZN(II)2CYS6 TRANSCRIPTION FACTOR (EUROFUNG)"/>
    <property type="match status" value="1"/>
</dbReference>
<comment type="subcellular location">
    <subcellularLocation>
        <location evidence="1">Nucleus</location>
    </subcellularLocation>
</comment>
<dbReference type="Proteomes" id="UP000622797">
    <property type="component" value="Unassembled WGS sequence"/>
</dbReference>
<name>A0A8H4TS84_9HYPO</name>
<dbReference type="EMBL" id="JABEXW010000497">
    <property type="protein sequence ID" value="KAF4963068.1"/>
    <property type="molecule type" value="Genomic_DNA"/>
</dbReference>
<proteinExistence type="predicted"/>
<accession>A0A8H4TS84</accession>
<dbReference type="GO" id="GO:0005634">
    <property type="term" value="C:nucleus"/>
    <property type="evidence" value="ECO:0007669"/>
    <property type="project" value="UniProtKB-SubCell"/>
</dbReference>
<feature type="domain" description="Xylanolytic transcriptional activator regulatory" evidence="3">
    <location>
        <begin position="239"/>
        <end position="313"/>
    </location>
</feature>
<dbReference type="GO" id="GO:0008270">
    <property type="term" value="F:zinc ion binding"/>
    <property type="evidence" value="ECO:0007669"/>
    <property type="project" value="InterPro"/>
</dbReference>
<dbReference type="OrthoDB" id="424974at2759"/>
<sequence>MAEMAGRLASLERTIAKETTEKAPDTVGQGVIQSNKTIPRGNESTSPEDLLVHKGSSSQYFNEILVTRMMGEEKNIQAALAASHTEHASMSPSPFHVMGILSSPYLSQQPSMFHPEKSVAIELWNAYLNTVEICIGSKLTHTPTDEVKLYSTIDNPIDARSDDLAFCFSIYFAATVSLEEPNNQPLLQPSKNAQLRLYKTGLEQAFAHGDFINRPTLTGLRALAIYLSAIRVQNRGRATWILNGLAIRIAQSLGLHRDGEQLGLSPFESELRRRLWWHIITKDSRAGEDYGLDSPTALTSTSEVNLPLNIDDTDLSPDMEELPQARSGWTSMTFSLIIIDLAKLTEELAMAASSSRPSENRRRNIILKARSQIERRLEKCSPVTPQQRLTVHCSHFLLQKLDFFTTQQWQSLQRQSSGDMLATEETLIGALDILEPRTFGQDPFLAQFSWAKKLYPQYHVTLYILWHLCVRPDGPSVDRAWRAIDSIFAQEMINDPPCDIDTKVVVLVALKAKAEAVRKKMDLRGVETQDDRSIAVSTEFQAVAPFLPTEGLNF</sequence>
<evidence type="ECO:0000256" key="2">
    <source>
        <dbReference type="ARBA" id="ARBA00023242"/>
    </source>
</evidence>
<keyword evidence="2" id="KW-0539">Nucleus</keyword>
<evidence type="ECO:0000313" key="5">
    <source>
        <dbReference type="Proteomes" id="UP000622797"/>
    </source>
</evidence>
<dbReference type="Pfam" id="PF04082">
    <property type="entry name" value="Fungal_trans"/>
    <property type="match status" value="1"/>
</dbReference>
<dbReference type="PANTHER" id="PTHR31001">
    <property type="entry name" value="UNCHARACTERIZED TRANSCRIPTIONAL REGULATORY PROTEIN"/>
    <property type="match status" value="1"/>
</dbReference>
<dbReference type="InterPro" id="IPR050613">
    <property type="entry name" value="Sec_Metabolite_Reg"/>
</dbReference>